<dbReference type="Proteomes" id="UP000683360">
    <property type="component" value="Unassembled WGS sequence"/>
</dbReference>
<dbReference type="EMBL" id="CAJPWZ010000428">
    <property type="protein sequence ID" value="CAG2192651.1"/>
    <property type="molecule type" value="Genomic_DNA"/>
</dbReference>
<dbReference type="PROSITE" id="PS51406">
    <property type="entry name" value="FIBRINOGEN_C_2"/>
    <property type="match status" value="1"/>
</dbReference>
<feature type="chain" id="PRO_5035771731" description="Fibrinogen C-terminal domain-containing protein" evidence="1">
    <location>
        <begin position="16"/>
        <end position="365"/>
    </location>
</feature>
<evidence type="ECO:0000256" key="1">
    <source>
        <dbReference type="SAM" id="SignalP"/>
    </source>
</evidence>
<dbReference type="PANTHER" id="PTHR19143">
    <property type="entry name" value="FIBRINOGEN/TENASCIN/ANGIOPOEITIN"/>
    <property type="match status" value="1"/>
</dbReference>
<comment type="caution">
    <text evidence="3">The sequence shown here is derived from an EMBL/GenBank/DDBJ whole genome shotgun (WGS) entry which is preliminary data.</text>
</comment>
<reference evidence="3" key="1">
    <citation type="submission" date="2021-03" db="EMBL/GenBank/DDBJ databases">
        <authorList>
            <person name="Bekaert M."/>
        </authorList>
    </citation>
    <scope>NUCLEOTIDE SEQUENCE</scope>
</reference>
<evidence type="ECO:0000313" key="4">
    <source>
        <dbReference type="Proteomes" id="UP000683360"/>
    </source>
</evidence>
<protein>
    <recommendedName>
        <fullName evidence="2">Fibrinogen C-terminal domain-containing protein</fullName>
    </recommendedName>
</protein>
<dbReference type="InterPro" id="IPR014716">
    <property type="entry name" value="Fibrinogen_a/b/g_C_1"/>
</dbReference>
<organism evidence="3 4">
    <name type="scientific">Mytilus edulis</name>
    <name type="common">Blue mussel</name>
    <dbReference type="NCBI Taxonomy" id="6550"/>
    <lineage>
        <taxon>Eukaryota</taxon>
        <taxon>Metazoa</taxon>
        <taxon>Spiralia</taxon>
        <taxon>Lophotrochozoa</taxon>
        <taxon>Mollusca</taxon>
        <taxon>Bivalvia</taxon>
        <taxon>Autobranchia</taxon>
        <taxon>Pteriomorphia</taxon>
        <taxon>Mytilida</taxon>
        <taxon>Mytiloidea</taxon>
        <taxon>Mytilidae</taxon>
        <taxon>Mytilinae</taxon>
        <taxon>Mytilus</taxon>
    </lineage>
</organism>
<dbReference type="SUPFAM" id="SSF56496">
    <property type="entry name" value="Fibrinogen C-terminal domain-like"/>
    <property type="match status" value="1"/>
</dbReference>
<feature type="signal peptide" evidence="1">
    <location>
        <begin position="1"/>
        <end position="15"/>
    </location>
</feature>
<dbReference type="Pfam" id="PF00147">
    <property type="entry name" value="Fibrinogen_C"/>
    <property type="match status" value="1"/>
</dbReference>
<dbReference type="AlphaFoldDB" id="A0A8S3QBC5"/>
<dbReference type="InterPro" id="IPR002181">
    <property type="entry name" value="Fibrinogen_a/b/g_C_dom"/>
</dbReference>
<dbReference type="GO" id="GO:0005615">
    <property type="term" value="C:extracellular space"/>
    <property type="evidence" value="ECO:0007669"/>
    <property type="project" value="TreeGrafter"/>
</dbReference>
<evidence type="ECO:0000313" key="3">
    <source>
        <dbReference type="EMBL" id="CAG2192651.1"/>
    </source>
</evidence>
<keyword evidence="4" id="KW-1185">Reference proteome</keyword>
<gene>
    <name evidence="3" type="ORF">MEDL_7804</name>
</gene>
<sequence length="365" mass="41613">MQCFWKSNSMVLVIAYCVYWSGDIYVTASVSDTTDLGNEDPLSIPLINDKGAPLVAMLDTITINRKIKIYIRTLMRETIQNAVQEQIQDIFKTSFDENSTINFIRNMTMQGINDILKEQGQVKLLDSIRNEEVNNAQKSFDEDLKVEDIMYELQEKCLHDNQDISTKQLKTDTQNILKNVVLFNEIVQLNEQVIDGIKGILKLKESGGKQLVTRLLKMLTKDVKTSGVCAIKTAKDCSRLPIHISLSAVYSIYPDTSEVKVYCDMNTDGGRWTIIQRRLDGSVNFQRNWKDYENGFGNIDGEYWLGDDMAYHNGMKFSSTDQDNDVGGGNCVDTFGPWWHKSCYHSAKYEIELEAVLANFQQPRS</sequence>
<evidence type="ECO:0000259" key="2">
    <source>
        <dbReference type="PROSITE" id="PS51406"/>
    </source>
</evidence>
<feature type="domain" description="Fibrinogen C-terminal" evidence="2">
    <location>
        <begin position="228"/>
        <end position="308"/>
    </location>
</feature>
<dbReference type="NCBIfam" id="NF040941">
    <property type="entry name" value="GGGWT_bact"/>
    <property type="match status" value="1"/>
</dbReference>
<dbReference type="InterPro" id="IPR050373">
    <property type="entry name" value="Fibrinogen_C-term_domain"/>
</dbReference>
<dbReference type="InterPro" id="IPR036056">
    <property type="entry name" value="Fibrinogen-like_C"/>
</dbReference>
<keyword evidence="1" id="KW-0732">Signal</keyword>
<dbReference type="OrthoDB" id="6176149at2759"/>
<proteinExistence type="predicted"/>
<accession>A0A8S3QBC5</accession>
<name>A0A8S3QBC5_MYTED</name>
<dbReference type="SMART" id="SM00186">
    <property type="entry name" value="FBG"/>
    <property type="match status" value="1"/>
</dbReference>
<dbReference type="Gene3D" id="3.90.215.10">
    <property type="entry name" value="Gamma Fibrinogen, chain A, domain 1"/>
    <property type="match status" value="1"/>
</dbReference>
<dbReference type="PANTHER" id="PTHR19143:SF458">
    <property type="entry name" value="FIBRINOGEN C-TERMINAL DOMAIN-CONTAINING PROTEIN-RELATED"/>
    <property type="match status" value="1"/>
</dbReference>
<dbReference type="Gene3D" id="4.10.530.10">
    <property type="entry name" value="Gamma-fibrinogen Carboxyl Terminal Fragment, domain 2"/>
    <property type="match status" value="1"/>
</dbReference>